<protein>
    <recommendedName>
        <fullName evidence="5">AMP-dependent synthetase/ligase domain-containing protein</fullName>
    </recommendedName>
</protein>
<proteinExistence type="predicted"/>
<dbReference type="Pfam" id="PF00501">
    <property type="entry name" value="AMP-binding"/>
    <property type="match status" value="1"/>
</dbReference>
<gene>
    <name evidence="3" type="ORF">CEP54_012692</name>
</gene>
<dbReference type="InterPro" id="IPR042099">
    <property type="entry name" value="ANL_N_sf"/>
</dbReference>
<comment type="caution">
    <text evidence="3">The sequence shown here is derived from an EMBL/GenBank/DDBJ whole genome shotgun (WGS) entry which is preliminary data.</text>
</comment>
<evidence type="ECO:0000313" key="4">
    <source>
        <dbReference type="Proteomes" id="UP000288168"/>
    </source>
</evidence>
<dbReference type="Gene3D" id="3.40.50.12780">
    <property type="entry name" value="N-terminal domain of ligase-like"/>
    <property type="match status" value="1"/>
</dbReference>
<dbReference type="OrthoDB" id="10633077at2759"/>
<dbReference type="GO" id="GO:0016405">
    <property type="term" value="F:CoA-ligase activity"/>
    <property type="evidence" value="ECO:0007669"/>
    <property type="project" value="TreeGrafter"/>
</dbReference>
<dbReference type="InterPro" id="IPR025110">
    <property type="entry name" value="AMP-bd_C"/>
</dbReference>
<dbReference type="EMBL" id="NKCI01000189">
    <property type="protein sequence ID" value="RSL48866.1"/>
    <property type="molecule type" value="Genomic_DNA"/>
</dbReference>
<dbReference type="STRING" id="1325734.A0A428P782"/>
<dbReference type="Gene3D" id="3.30.300.30">
    <property type="match status" value="1"/>
</dbReference>
<evidence type="ECO:0000259" key="2">
    <source>
        <dbReference type="Pfam" id="PF13193"/>
    </source>
</evidence>
<name>A0A428P782_9HYPO</name>
<dbReference type="Proteomes" id="UP000288168">
    <property type="component" value="Unassembled WGS sequence"/>
</dbReference>
<keyword evidence="4" id="KW-1185">Reference proteome</keyword>
<dbReference type="InterPro" id="IPR045851">
    <property type="entry name" value="AMP-bd_C_sf"/>
</dbReference>
<evidence type="ECO:0000313" key="3">
    <source>
        <dbReference type="EMBL" id="RSL48866.1"/>
    </source>
</evidence>
<dbReference type="AlphaFoldDB" id="A0A428P782"/>
<feature type="domain" description="AMP-dependent synthetase/ligase" evidence="1">
    <location>
        <begin position="112"/>
        <end position="218"/>
    </location>
</feature>
<evidence type="ECO:0008006" key="5">
    <source>
        <dbReference type="Google" id="ProtNLM"/>
    </source>
</evidence>
<dbReference type="InterPro" id="IPR000873">
    <property type="entry name" value="AMP-dep_synth/lig_dom"/>
</dbReference>
<dbReference type="SUPFAM" id="SSF56801">
    <property type="entry name" value="Acetyl-CoA synthetase-like"/>
    <property type="match status" value="2"/>
</dbReference>
<feature type="domain" description="AMP-binding enzyme C-terminal" evidence="2">
    <location>
        <begin position="228"/>
        <end position="272"/>
    </location>
</feature>
<dbReference type="PANTHER" id="PTHR24096">
    <property type="entry name" value="LONG-CHAIN-FATTY-ACID--COA LIGASE"/>
    <property type="match status" value="1"/>
</dbReference>
<accession>A0A428P782</accession>
<sequence>MPIPSHWPTNIPNVSLPTWRFGDPFSPLPDYTAYVNVNQPDTHTLSFEDYRRWSKRIALGLENSGLRPGDRVLFFGGNALVYLEVAYTCLTIQPSTGPQETPWERVTGVNFSGTSGIQKGVETTHSNYVATGEAAMVRRNLERKMHQPHRALCFLPLYHAAAQTVYAIDYPKMGVTTYMMPGFNFPQMLECIARFAITELLVAPPIVQALPSPLARKYDLRLQVAPAELEAVLLECPGVADVGVVGVQLADGEAHRAYVVKTHNSTATGQEITIIHRERYFAAF</sequence>
<organism evidence="3 4">
    <name type="scientific">Fusarium duplospermum</name>
    <dbReference type="NCBI Taxonomy" id="1325734"/>
    <lineage>
        <taxon>Eukaryota</taxon>
        <taxon>Fungi</taxon>
        <taxon>Dikarya</taxon>
        <taxon>Ascomycota</taxon>
        <taxon>Pezizomycotina</taxon>
        <taxon>Sordariomycetes</taxon>
        <taxon>Hypocreomycetidae</taxon>
        <taxon>Hypocreales</taxon>
        <taxon>Nectriaceae</taxon>
        <taxon>Fusarium</taxon>
        <taxon>Fusarium solani species complex</taxon>
    </lineage>
</organism>
<dbReference type="Pfam" id="PF13193">
    <property type="entry name" value="AMP-binding_C"/>
    <property type="match status" value="1"/>
</dbReference>
<evidence type="ECO:0000259" key="1">
    <source>
        <dbReference type="Pfam" id="PF00501"/>
    </source>
</evidence>
<dbReference type="Gene3D" id="3.40.50.980">
    <property type="match status" value="1"/>
</dbReference>
<reference evidence="3 4" key="1">
    <citation type="submission" date="2017-06" db="EMBL/GenBank/DDBJ databases">
        <title>Comparative genomic analysis of Ambrosia Fusariam Clade fungi.</title>
        <authorList>
            <person name="Stajich J.E."/>
            <person name="Carrillo J."/>
            <person name="Kijimoto T."/>
            <person name="Eskalen A."/>
            <person name="O'Donnell K."/>
            <person name="Kasson M."/>
        </authorList>
    </citation>
    <scope>NUCLEOTIDE SEQUENCE [LARGE SCALE GENOMIC DNA]</scope>
    <source>
        <strain evidence="3 4">NRRL62584</strain>
    </source>
</reference>
<dbReference type="PANTHER" id="PTHR24096:SF424">
    <property type="entry name" value="ACETYL-COA SYNTHETASE-LIKE PROTEIN-RELATED"/>
    <property type="match status" value="1"/>
</dbReference>